<keyword evidence="5 6" id="KW-0472">Membrane</keyword>
<dbReference type="SUPFAM" id="SSF103473">
    <property type="entry name" value="MFS general substrate transporter"/>
    <property type="match status" value="1"/>
</dbReference>
<evidence type="ECO:0000313" key="9">
    <source>
        <dbReference type="Proteomes" id="UP001501666"/>
    </source>
</evidence>
<evidence type="ECO:0000256" key="6">
    <source>
        <dbReference type="SAM" id="Phobius"/>
    </source>
</evidence>
<evidence type="ECO:0000313" key="8">
    <source>
        <dbReference type="EMBL" id="GAA2672555.1"/>
    </source>
</evidence>
<dbReference type="Proteomes" id="UP001501666">
    <property type="component" value="Unassembled WGS sequence"/>
</dbReference>
<comment type="subcellular location">
    <subcellularLocation>
        <location evidence="1">Cell membrane</location>
        <topology evidence="1">Multi-pass membrane protein</topology>
    </subcellularLocation>
</comment>
<keyword evidence="4 6" id="KW-1133">Transmembrane helix</keyword>
<dbReference type="PANTHER" id="PTHR43124">
    <property type="entry name" value="PURINE EFFLUX PUMP PBUE"/>
    <property type="match status" value="1"/>
</dbReference>
<evidence type="ECO:0000256" key="1">
    <source>
        <dbReference type="ARBA" id="ARBA00004651"/>
    </source>
</evidence>
<evidence type="ECO:0000256" key="4">
    <source>
        <dbReference type="ARBA" id="ARBA00022989"/>
    </source>
</evidence>
<organism evidence="8 9">
    <name type="scientific">Nonomuraea recticatena</name>
    <dbReference type="NCBI Taxonomy" id="46178"/>
    <lineage>
        <taxon>Bacteria</taxon>
        <taxon>Bacillati</taxon>
        <taxon>Actinomycetota</taxon>
        <taxon>Actinomycetes</taxon>
        <taxon>Streptosporangiales</taxon>
        <taxon>Streptosporangiaceae</taxon>
        <taxon>Nonomuraea</taxon>
    </lineage>
</organism>
<protein>
    <recommendedName>
        <fullName evidence="7">Major facilitator superfamily (MFS) profile domain-containing protein</fullName>
    </recommendedName>
</protein>
<comment type="caution">
    <text evidence="8">The sequence shown here is derived from an EMBL/GenBank/DDBJ whole genome shotgun (WGS) entry which is preliminary data.</text>
</comment>
<sequence length="130" mass="13470">MEDEMDDDVVGTAVLDRTAPLPERDRRGWLAVVALGIGAFAIGTDMFAMAGMLGGISRDLGVTVGAAGLTVTVFALAYAIGAVLLSALLGSWPLRRVLIGSAALFGILSPRPARCPVAWWSTPRESAVSG</sequence>
<dbReference type="InterPro" id="IPR020846">
    <property type="entry name" value="MFS_dom"/>
</dbReference>
<proteinExistence type="predicted"/>
<dbReference type="InterPro" id="IPR036259">
    <property type="entry name" value="MFS_trans_sf"/>
</dbReference>
<dbReference type="EMBL" id="BAAATE010000014">
    <property type="protein sequence ID" value="GAA2672555.1"/>
    <property type="molecule type" value="Genomic_DNA"/>
</dbReference>
<evidence type="ECO:0000256" key="2">
    <source>
        <dbReference type="ARBA" id="ARBA00022475"/>
    </source>
</evidence>
<keyword evidence="2" id="KW-1003">Cell membrane</keyword>
<evidence type="ECO:0000259" key="7">
    <source>
        <dbReference type="PROSITE" id="PS50850"/>
    </source>
</evidence>
<dbReference type="PANTHER" id="PTHR43124:SF3">
    <property type="entry name" value="CHLORAMPHENICOL EFFLUX PUMP RV0191"/>
    <property type="match status" value="1"/>
</dbReference>
<feature type="transmembrane region" description="Helical" evidence="6">
    <location>
        <begin position="65"/>
        <end position="89"/>
    </location>
</feature>
<name>A0ABP6EUC8_9ACTN</name>
<reference evidence="9" key="1">
    <citation type="journal article" date="2019" name="Int. J. Syst. Evol. Microbiol.">
        <title>The Global Catalogue of Microorganisms (GCM) 10K type strain sequencing project: providing services to taxonomists for standard genome sequencing and annotation.</title>
        <authorList>
            <consortium name="The Broad Institute Genomics Platform"/>
            <consortium name="The Broad Institute Genome Sequencing Center for Infectious Disease"/>
            <person name="Wu L."/>
            <person name="Ma J."/>
        </authorList>
    </citation>
    <scope>NUCLEOTIDE SEQUENCE [LARGE SCALE GENOMIC DNA]</scope>
    <source>
        <strain evidence="9">JCM 6835</strain>
    </source>
</reference>
<dbReference type="Gene3D" id="1.20.1250.20">
    <property type="entry name" value="MFS general substrate transporter like domains"/>
    <property type="match status" value="1"/>
</dbReference>
<dbReference type="PROSITE" id="PS50850">
    <property type="entry name" value="MFS"/>
    <property type="match status" value="1"/>
</dbReference>
<gene>
    <name evidence="8" type="ORF">GCM10010412_052630</name>
</gene>
<accession>A0ABP6EUC8</accession>
<keyword evidence="9" id="KW-1185">Reference proteome</keyword>
<keyword evidence="3 6" id="KW-0812">Transmembrane</keyword>
<feature type="domain" description="Major facilitator superfamily (MFS) profile" evidence="7">
    <location>
        <begin position="31"/>
        <end position="130"/>
    </location>
</feature>
<evidence type="ECO:0000256" key="5">
    <source>
        <dbReference type="ARBA" id="ARBA00023136"/>
    </source>
</evidence>
<evidence type="ECO:0000256" key="3">
    <source>
        <dbReference type="ARBA" id="ARBA00022692"/>
    </source>
</evidence>
<feature type="transmembrane region" description="Helical" evidence="6">
    <location>
        <begin position="29"/>
        <end position="53"/>
    </location>
</feature>
<dbReference type="InterPro" id="IPR050189">
    <property type="entry name" value="MFS_Efflux_Transporters"/>
</dbReference>